<reference evidence="1" key="1">
    <citation type="submission" date="2018-10" db="EMBL/GenBank/DDBJ databases">
        <title>Hidden diversity of soil giant viruses.</title>
        <authorList>
            <person name="Schulz F."/>
            <person name="Alteio L."/>
            <person name="Goudeau D."/>
            <person name="Ryan E.M."/>
            <person name="Malmstrom R.R."/>
            <person name="Blanchard J."/>
            <person name="Woyke T."/>
        </authorList>
    </citation>
    <scope>NUCLEOTIDE SEQUENCE</scope>
    <source>
        <strain evidence="1">HYV1</strain>
    </source>
</reference>
<dbReference type="EMBL" id="MK072385">
    <property type="protein sequence ID" value="AYV82930.1"/>
    <property type="molecule type" value="Genomic_DNA"/>
</dbReference>
<name>A0A3G5A6P7_9VIRU</name>
<sequence>MCDLNLYEIELADNHYYICAIKTKVDCLANLISKIDSEWLVAHKPKRIIHQNSIKDHFEVDKRTLYYMAKYGIENTRGGTFQKIKLTDDQKELLVNMITLHYPDIKPVRQEEKPITLPKIIRRNCLVITSEVNLYEALKRSSEKEDEGECYIDTLMFEQEEVVRYLTMKDLNSATFKPITGLGQIKTLICTITMKIYNELINYAFDCSYFVSVERIYLCPRLHNSEKGRILTPMPLLDNYEFKHDIKSNDNETIIACSFNIPEDEAAMKGGHSKQVFRNFSGAITIKTFKKIDICIIKESHYEQIIKESLIK</sequence>
<protein>
    <submittedName>
        <fullName evidence="1">Uncharacterized protein</fullName>
    </submittedName>
</protein>
<proteinExistence type="predicted"/>
<gene>
    <name evidence="1" type="ORF">Hyperionvirus3_76</name>
</gene>
<accession>A0A3G5A6P7</accession>
<organism evidence="1">
    <name type="scientific">Hyperionvirus sp</name>
    <dbReference type="NCBI Taxonomy" id="2487770"/>
    <lineage>
        <taxon>Viruses</taxon>
        <taxon>Varidnaviria</taxon>
        <taxon>Bamfordvirae</taxon>
        <taxon>Nucleocytoviricota</taxon>
        <taxon>Megaviricetes</taxon>
        <taxon>Imitervirales</taxon>
        <taxon>Mimiviridae</taxon>
        <taxon>Klosneuvirinae</taxon>
    </lineage>
</organism>
<evidence type="ECO:0000313" key="1">
    <source>
        <dbReference type="EMBL" id="AYV82930.1"/>
    </source>
</evidence>